<dbReference type="AlphaFoldDB" id="A0A0E9TEF0"/>
<name>A0A0E9TEF0_ANGAN</name>
<dbReference type="EMBL" id="GBXM01056513">
    <property type="protein sequence ID" value="JAH52064.1"/>
    <property type="molecule type" value="Transcribed_RNA"/>
</dbReference>
<reference evidence="1" key="2">
    <citation type="journal article" date="2015" name="Fish Shellfish Immunol.">
        <title>Early steps in the European eel (Anguilla anguilla)-Vibrio vulnificus interaction in the gills: Role of the RtxA13 toxin.</title>
        <authorList>
            <person name="Callol A."/>
            <person name="Pajuelo D."/>
            <person name="Ebbesson L."/>
            <person name="Teles M."/>
            <person name="MacKenzie S."/>
            <person name="Amaro C."/>
        </authorList>
    </citation>
    <scope>NUCLEOTIDE SEQUENCE</scope>
</reference>
<protein>
    <submittedName>
        <fullName evidence="1">Uncharacterized protein</fullName>
    </submittedName>
</protein>
<evidence type="ECO:0000313" key="1">
    <source>
        <dbReference type="EMBL" id="JAH52064.1"/>
    </source>
</evidence>
<reference evidence="1" key="1">
    <citation type="submission" date="2014-11" db="EMBL/GenBank/DDBJ databases">
        <authorList>
            <person name="Amaro Gonzalez C."/>
        </authorList>
    </citation>
    <scope>NUCLEOTIDE SEQUENCE</scope>
</reference>
<proteinExistence type="predicted"/>
<accession>A0A0E9TEF0</accession>
<sequence length="33" mass="4217">MYSKVRFMFFPLGNIQHNLLFYYFQKKNNNVKW</sequence>
<organism evidence="1">
    <name type="scientific">Anguilla anguilla</name>
    <name type="common">European freshwater eel</name>
    <name type="synonym">Muraena anguilla</name>
    <dbReference type="NCBI Taxonomy" id="7936"/>
    <lineage>
        <taxon>Eukaryota</taxon>
        <taxon>Metazoa</taxon>
        <taxon>Chordata</taxon>
        <taxon>Craniata</taxon>
        <taxon>Vertebrata</taxon>
        <taxon>Euteleostomi</taxon>
        <taxon>Actinopterygii</taxon>
        <taxon>Neopterygii</taxon>
        <taxon>Teleostei</taxon>
        <taxon>Anguilliformes</taxon>
        <taxon>Anguillidae</taxon>
        <taxon>Anguilla</taxon>
    </lineage>
</organism>